<accession>A0AAD2CNP6</accession>
<evidence type="ECO:0000313" key="2">
    <source>
        <dbReference type="EMBL" id="CAJ1938048.1"/>
    </source>
</evidence>
<protein>
    <recommendedName>
        <fullName evidence="4">VWFD domain-containing protein</fullName>
    </recommendedName>
</protein>
<dbReference type="SUPFAM" id="SSF49899">
    <property type="entry name" value="Concanavalin A-like lectins/glucanases"/>
    <property type="match status" value="1"/>
</dbReference>
<name>A0AAD2CNP6_9STRA</name>
<sequence length="505" mass="55827">MPGAIVDLNSWTPYTLADTPYEGSFSGHGVPNWLVSGSGSTVELGAQNSAPSVFCSDVPAPGFHMEGKMKVQADGGDNDYFGFAVGFEGGNFPNEGDFANPAAAWYLLDWKKANQGLNNGYNPCDGKSMTGYEGLLASKVTGKAVESEYWAHEDHTCPAPFEGSVEKLPLATAAKAEKSGVGWVKDQVYKFCLAVKTDYIELTIDGVEEIVIKDVVVKPNSPFCLYSFSQDDPEWSDITIEPLPPSGSCGDPHFKTWKNEHFEYHGQCDLVLAKDAKFADGLGLDVHIRTGLVRYWSYIKSAVIRIGNDILEIEGSTAEFDSETHYWLNYEYQAELTEFAGFPVKKFSQQGTAVTKNRIEIDLSSKYPGQKIVLSTYKEFVKVEFKNSSFESYGNTVGMLGDYKTGKTVGRDGTTEFHDFTDYGHEWQVLPADGKLFREAAHPQFPELCIDPEDPRGQRKRRLAESTVSMEDAEAACASLKDELDRKDCVYDIIATQDMDMVGAY</sequence>
<dbReference type="InterPro" id="IPR013320">
    <property type="entry name" value="ConA-like_dom_sf"/>
</dbReference>
<dbReference type="Proteomes" id="UP001295423">
    <property type="component" value="Unassembled WGS sequence"/>
</dbReference>
<proteinExistence type="predicted"/>
<keyword evidence="3" id="KW-1185">Reference proteome</keyword>
<evidence type="ECO:0000256" key="1">
    <source>
        <dbReference type="SAM" id="Coils"/>
    </source>
</evidence>
<evidence type="ECO:0000313" key="3">
    <source>
        <dbReference type="Proteomes" id="UP001295423"/>
    </source>
</evidence>
<dbReference type="AlphaFoldDB" id="A0AAD2CNP6"/>
<feature type="coiled-coil region" evidence="1">
    <location>
        <begin position="463"/>
        <end position="490"/>
    </location>
</feature>
<gene>
    <name evidence="2" type="ORF">CYCCA115_LOCUS5948</name>
</gene>
<dbReference type="Gene3D" id="2.60.120.200">
    <property type="match status" value="1"/>
</dbReference>
<dbReference type="EMBL" id="CAKOGP040000668">
    <property type="protein sequence ID" value="CAJ1938048.1"/>
    <property type="molecule type" value="Genomic_DNA"/>
</dbReference>
<keyword evidence="1" id="KW-0175">Coiled coil</keyword>
<organism evidence="2 3">
    <name type="scientific">Cylindrotheca closterium</name>
    <dbReference type="NCBI Taxonomy" id="2856"/>
    <lineage>
        <taxon>Eukaryota</taxon>
        <taxon>Sar</taxon>
        <taxon>Stramenopiles</taxon>
        <taxon>Ochrophyta</taxon>
        <taxon>Bacillariophyta</taxon>
        <taxon>Bacillariophyceae</taxon>
        <taxon>Bacillariophycidae</taxon>
        <taxon>Bacillariales</taxon>
        <taxon>Bacillariaceae</taxon>
        <taxon>Cylindrotheca</taxon>
    </lineage>
</organism>
<comment type="caution">
    <text evidence="2">The sequence shown here is derived from an EMBL/GenBank/DDBJ whole genome shotgun (WGS) entry which is preliminary data.</text>
</comment>
<evidence type="ECO:0008006" key="4">
    <source>
        <dbReference type="Google" id="ProtNLM"/>
    </source>
</evidence>
<reference evidence="2" key="1">
    <citation type="submission" date="2023-08" db="EMBL/GenBank/DDBJ databases">
        <authorList>
            <person name="Audoor S."/>
            <person name="Bilcke G."/>
        </authorList>
    </citation>
    <scope>NUCLEOTIDE SEQUENCE</scope>
</reference>